<evidence type="ECO:0000313" key="2">
    <source>
        <dbReference type="EMBL" id="MBW4360599.1"/>
    </source>
</evidence>
<proteinExistence type="predicted"/>
<dbReference type="EMBL" id="JAHWYN010000006">
    <property type="protein sequence ID" value="MBW4360599.1"/>
    <property type="molecule type" value="Genomic_DNA"/>
</dbReference>
<accession>A0ABS6XV94</accession>
<keyword evidence="3" id="KW-1185">Reference proteome</keyword>
<gene>
    <name evidence="2" type="ORF">KZH69_08895</name>
</gene>
<protein>
    <recommendedName>
        <fullName evidence="1">DNA/pantothenate metabolism flavoprotein C-terminal domain-containing protein</fullName>
    </recommendedName>
</protein>
<dbReference type="RefSeq" id="WP_219317082.1">
    <property type="nucleotide sequence ID" value="NZ_JAHWYN010000006.1"/>
</dbReference>
<evidence type="ECO:0000259" key="1">
    <source>
        <dbReference type="Pfam" id="PF04127"/>
    </source>
</evidence>
<evidence type="ECO:0000313" key="3">
    <source>
        <dbReference type="Proteomes" id="UP000812031"/>
    </source>
</evidence>
<organism evidence="2 3">
    <name type="scientific">Flavobacterium taihuense</name>
    <dbReference type="NCBI Taxonomy" id="2857508"/>
    <lineage>
        <taxon>Bacteria</taxon>
        <taxon>Pseudomonadati</taxon>
        <taxon>Bacteroidota</taxon>
        <taxon>Flavobacteriia</taxon>
        <taxon>Flavobacteriales</taxon>
        <taxon>Flavobacteriaceae</taxon>
        <taxon>Flavobacterium</taxon>
    </lineage>
</organism>
<sequence>METSLKNKKILITAGPTREYIDPVRFISNESSGKMGYEIAEALHKMGADVILVSGPVSIKSTLPNHKTIKVVTGNEMLLECQKHFNSIDIAIFCAAVADYKPKITSGIKIKKIENNVTLELQKNVDIALEFGKLKTANQISVGFALETNNVLENSIGKLKKKNFDLVVMNSPNLNKGFGYDTNKIAIVHTDLSLHHFPLKSKKEVAIDIISLIKINVKTKQRIGKVKINTTI</sequence>
<dbReference type="Proteomes" id="UP000812031">
    <property type="component" value="Unassembled WGS sequence"/>
</dbReference>
<feature type="domain" description="DNA/pantothenate metabolism flavoprotein C-terminal" evidence="1">
    <location>
        <begin position="5"/>
        <end position="213"/>
    </location>
</feature>
<comment type="caution">
    <text evidence="2">The sequence shown here is derived from an EMBL/GenBank/DDBJ whole genome shotgun (WGS) entry which is preliminary data.</text>
</comment>
<dbReference type="InterPro" id="IPR007085">
    <property type="entry name" value="DNA/pantothenate-metab_flavo_C"/>
</dbReference>
<name>A0ABS6XV94_9FLAO</name>
<reference evidence="2 3" key="1">
    <citation type="submission" date="2021-07" db="EMBL/GenBank/DDBJ databases">
        <title>Flavobacterium sp. nov. isolated from sediment on the Taihu Lake.</title>
        <authorList>
            <person name="Qu J.-H."/>
        </authorList>
    </citation>
    <scope>NUCLEOTIDE SEQUENCE [LARGE SCALE GENOMIC DNA]</scope>
    <source>
        <strain evidence="2 3">NAS39</strain>
    </source>
</reference>
<dbReference type="Pfam" id="PF04127">
    <property type="entry name" value="DFP"/>
    <property type="match status" value="1"/>
</dbReference>